<reference evidence="1 2" key="1">
    <citation type="journal article" date="2012" name="Science">
        <title>The Paleozoic origin of enzymatic lignin decomposition reconstructed from 31 fungal genomes.</title>
        <authorList>
            <person name="Floudas D."/>
            <person name="Binder M."/>
            <person name="Riley R."/>
            <person name="Barry K."/>
            <person name="Blanchette R.A."/>
            <person name="Henrissat B."/>
            <person name="Martinez A.T."/>
            <person name="Otillar R."/>
            <person name="Spatafora J.W."/>
            <person name="Yadav J.S."/>
            <person name="Aerts A."/>
            <person name="Benoit I."/>
            <person name="Boyd A."/>
            <person name="Carlson A."/>
            <person name="Copeland A."/>
            <person name="Coutinho P.M."/>
            <person name="de Vries R.P."/>
            <person name="Ferreira P."/>
            <person name="Findley K."/>
            <person name="Foster B."/>
            <person name="Gaskell J."/>
            <person name="Glotzer D."/>
            <person name="Gorecki P."/>
            <person name="Heitman J."/>
            <person name="Hesse C."/>
            <person name="Hori C."/>
            <person name="Igarashi K."/>
            <person name="Jurgens J.A."/>
            <person name="Kallen N."/>
            <person name="Kersten P."/>
            <person name="Kohler A."/>
            <person name="Kuees U."/>
            <person name="Kumar T.K.A."/>
            <person name="Kuo A."/>
            <person name="LaButti K."/>
            <person name="Larrondo L.F."/>
            <person name="Lindquist E."/>
            <person name="Ling A."/>
            <person name="Lombard V."/>
            <person name="Lucas S."/>
            <person name="Lundell T."/>
            <person name="Martin R."/>
            <person name="McLaughlin D.J."/>
            <person name="Morgenstern I."/>
            <person name="Morin E."/>
            <person name="Murat C."/>
            <person name="Nagy L.G."/>
            <person name="Nolan M."/>
            <person name="Ohm R.A."/>
            <person name="Patyshakuliyeva A."/>
            <person name="Rokas A."/>
            <person name="Ruiz-Duenas F.J."/>
            <person name="Sabat G."/>
            <person name="Salamov A."/>
            <person name="Samejima M."/>
            <person name="Schmutz J."/>
            <person name="Slot J.C."/>
            <person name="St John F."/>
            <person name="Stenlid J."/>
            <person name="Sun H."/>
            <person name="Sun S."/>
            <person name="Syed K."/>
            <person name="Tsang A."/>
            <person name="Wiebenga A."/>
            <person name="Young D."/>
            <person name="Pisabarro A."/>
            <person name="Eastwood D.C."/>
            <person name="Martin F."/>
            <person name="Cullen D."/>
            <person name="Grigoriev I.V."/>
            <person name="Hibbett D.S."/>
        </authorList>
    </citation>
    <scope>NUCLEOTIDE SEQUENCE [LARGE SCALE GENOMIC DNA]</scope>
    <source>
        <strain evidence="1 2">LYAD-421 SS1</strain>
    </source>
</reference>
<dbReference type="AlphaFoldDB" id="R7ST57"/>
<organism evidence="1 2">
    <name type="scientific">Dichomitus squalens (strain LYAD-421)</name>
    <name type="common">Western red white-rot fungus</name>
    <dbReference type="NCBI Taxonomy" id="732165"/>
    <lineage>
        <taxon>Eukaryota</taxon>
        <taxon>Fungi</taxon>
        <taxon>Dikarya</taxon>
        <taxon>Basidiomycota</taxon>
        <taxon>Agaricomycotina</taxon>
        <taxon>Agaricomycetes</taxon>
        <taxon>Polyporales</taxon>
        <taxon>Polyporaceae</taxon>
        <taxon>Dichomitus</taxon>
    </lineage>
</organism>
<sequence length="359" mass="39077">MCPRPCAGSCALAAVRWQLCAGSCALAAVRWQLCAGSCALAAVRWQLCAGSCALAAVRWQLMAMSMLDEGLRWRNRTNETMHNRQTIGTTPKPFFESARGTLMDALPTASTVTAFPPGLITFTWYTKVWYEFYMVIATPTIYCFGQSVRLRALRELVIQQPGEDPGSSFLPRISLSDWCSHFTTLSFTAYSENKSHLCTVFSRWQSATARVSPCCSIEVFIHRATELHSRSLNKTTTAHNSVFGAPITTSISISGTGLWLDDIPAYRAGVTTGIVSPQLNGFLSGLNTAFSIATPHKFADGAIVQRAVAIHVSIHLGSSLRISTQTAALLHSLLDQTDGDLGEWFDVTRNGKATLVVEA</sequence>
<proteinExistence type="predicted"/>
<evidence type="ECO:0000313" key="2">
    <source>
        <dbReference type="Proteomes" id="UP000053319"/>
    </source>
</evidence>
<dbReference type="GeneID" id="18834489"/>
<dbReference type="HOGENOM" id="CLU_771660_0_0_1"/>
<dbReference type="KEGG" id="dsq:DICSQDRAFT_128635"/>
<name>R7ST57_DICSQ</name>
<dbReference type="Proteomes" id="UP000053319">
    <property type="component" value="Unassembled WGS sequence"/>
</dbReference>
<dbReference type="RefSeq" id="XP_007368402.1">
    <property type="nucleotide sequence ID" value="XM_007368340.1"/>
</dbReference>
<evidence type="ECO:0000313" key="1">
    <source>
        <dbReference type="EMBL" id="EJF58930.1"/>
    </source>
</evidence>
<dbReference type="EMBL" id="JH719430">
    <property type="protein sequence ID" value="EJF58930.1"/>
    <property type="molecule type" value="Genomic_DNA"/>
</dbReference>
<accession>R7ST57</accession>
<gene>
    <name evidence="1" type="ORF">DICSQDRAFT_128635</name>
</gene>
<protein>
    <submittedName>
        <fullName evidence="1">Uncharacterized protein</fullName>
    </submittedName>
</protein>